<evidence type="ECO:0008006" key="7">
    <source>
        <dbReference type="Google" id="ProtNLM"/>
    </source>
</evidence>
<dbReference type="InterPro" id="IPR049381">
    <property type="entry name" value="UbiD-like_C"/>
</dbReference>
<dbReference type="NCBIfam" id="TIGR00148">
    <property type="entry name" value="UbiD family decarboxylase"/>
    <property type="match status" value="1"/>
</dbReference>
<evidence type="ECO:0000313" key="6">
    <source>
        <dbReference type="Proteomes" id="UP000321058"/>
    </source>
</evidence>
<evidence type="ECO:0000313" key="5">
    <source>
        <dbReference type="EMBL" id="GEP60798.1"/>
    </source>
</evidence>
<protein>
    <recommendedName>
        <fullName evidence="7">UbiD family decarboxylase</fullName>
    </recommendedName>
</protein>
<dbReference type="Pfam" id="PF20696">
    <property type="entry name" value="UbiD_C"/>
    <property type="match status" value="1"/>
</dbReference>
<evidence type="ECO:0000256" key="1">
    <source>
        <dbReference type="ARBA" id="ARBA00010021"/>
    </source>
</evidence>
<dbReference type="Proteomes" id="UP000321058">
    <property type="component" value="Unassembled WGS sequence"/>
</dbReference>
<keyword evidence="6" id="KW-1185">Reference proteome</keyword>
<dbReference type="SUPFAM" id="SSF50475">
    <property type="entry name" value="FMN-binding split barrel"/>
    <property type="match status" value="1"/>
</dbReference>
<dbReference type="GO" id="GO:0005737">
    <property type="term" value="C:cytoplasm"/>
    <property type="evidence" value="ECO:0007669"/>
    <property type="project" value="TreeGrafter"/>
</dbReference>
<comment type="similarity">
    <text evidence="1">Belongs to the UbiD family.</text>
</comment>
<dbReference type="Pfam" id="PF20695">
    <property type="entry name" value="UbiD_N"/>
    <property type="match status" value="1"/>
</dbReference>
<dbReference type="RefSeq" id="WP_246159119.1">
    <property type="nucleotide sequence ID" value="NZ_BKAJ01000183.1"/>
</dbReference>
<comment type="caution">
    <text evidence="5">The sequence shown here is derived from an EMBL/GenBank/DDBJ whole genome shotgun (WGS) entry which is preliminary data.</text>
</comment>
<dbReference type="InterPro" id="IPR002830">
    <property type="entry name" value="UbiD"/>
</dbReference>
<dbReference type="InterPro" id="IPR048304">
    <property type="entry name" value="UbiD_Rift_dom"/>
</dbReference>
<reference evidence="5 6" key="1">
    <citation type="submission" date="2019-07" db="EMBL/GenBank/DDBJ databases">
        <title>Whole genome shotgun sequence of Reyranella soli NBRC 108950.</title>
        <authorList>
            <person name="Hosoyama A."/>
            <person name="Uohara A."/>
            <person name="Ohji S."/>
            <person name="Ichikawa N."/>
        </authorList>
    </citation>
    <scope>NUCLEOTIDE SEQUENCE [LARGE SCALE GENOMIC DNA]</scope>
    <source>
        <strain evidence="5 6">NBRC 108950</strain>
    </source>
</reference>
<feature type="domain" description="3-octaprenyl-4-hydroxybenzoate carboxy-lyase-like C-terminal" evidence="4">
    <location>
        <begin position="309"/>
        <end position="430"/>
    </location>
</feature>
<dbReference type="GO" id="GO:0016831">
    <property type="term" value="F:carboxy-lyase activity"/>
    <property type="evidence" value="ECO:0007669"/>
    <property type="project" value="InterPro"/>
</dbReference>
<dbReference type="PANTHER" id="PTHR30108">
    <property type="entry name" value="3-OCTAPRENYL-4-HYDROXYBENZOATE CARBOXY-LYASE-RELATED"/>
    <property type="match status" value="1"/>
</dbReference>
<dbReference type="EMBL" id="BKAJ01000183">
    <property type="protein sequence ID" value="GEP60798.1"/>
    <property type="molecule type" value="Genomic_DNA"/>
</dbReference>
<dbReference type="PANTHER" id="PTHR30108:SF21">
    <property type="entry name" value="4-HYDROXYBENZOATE DECARBOXYLASE"/>
    <property type="match status" value="1"/>
</dbReference>
<feature type="domain" description="3-octaprenyl-4-hydroxybenzoate carboxy-lyase-like N-terminal" evidence="3">
    <location>
        <begin position="22"/>
        <end position="98"/>
    </location>
</feature>
<feature type="domain" description="3-octaprenyl-4-hydroxybenzoate carboxy-lyase-like Rift-related" evidence="2">
    <location>
        <begin position="109"/>
        <end position="303"/>
    </location>
</feature>
<dbReference type="AlphaFoldDB" id="A0A512NPC2"/>
<sequence>MGRARRHRGNMSNEQQSIRPFLEALERSGSLLRIPKPVDPAFELSAFLSAADAGPALLFEKVDGSSLRVAGNFLSSRARIADALGIDVADIVPRIHQAIRAPVKPVQVASGRAQDVVVTENPLAVLPVPRFFEREARHYITAGVILARDPHTGRGNASFARFAIHDGRTAMVGIAPNHHLALFSRRAAEAGKALQIVVVIGTHPAIQLAACLYLGVGDDEIECAGSLLGAPVRMIPAKTVDLLVPADAEIVLEGEIDARQPLEEGFVSEYHGMYENYGPGFRATFSALTHAGDAIYQAIEPGYHREHVYLGALPIAASLRSAIAAVVPNVRDVAVTEAGAGRTDIVVQLAAPRPGQARRAIFAAFAAVSLVKRVTVVDADIDPWDAVAVDWARVNRMKLERDLLLVPHAGTDRSEAMEDGGLVTKAGFDATAKTGDRAEGIERALPPPAQREAARTWLMNNLPSEKRRWLK</sequence>
<accession>A0A512NPC2</accession>
<dbReference type="InterPro" id="IPR049383">
    <property type="entry name" value="UbiD-like_N"/>
</dbReference>
<gene>
    <name evidence="5" type="ORF">RSO01_79640</name>
</gene>
<evidence type="ECO:0000259" key="4">
    <source>
        <dbReference type="Pfam" id="PF20696"/>
    </source>
</evidence>
<evidence type="ECO:0000259" key="3">
    <source>
        <dbReference type="Pfam" id="PF20695"/>
    </source>
</evidence>
<dbReference type="Gene3D" id="3.40.1670.10">
    <property type="entry name" value="UbiD C-terminal domain-like"/>
    <property type="match status" value="1"/>
</dbReference>
<organism evidence="5 6">
    <name type="scientific">Reyranella soli</name>
    <dbReference type="NCBI Taxonomy" id="1230389"/>
    <lineage>
        <taxon>Bacteria</taxon>
        <taxon>Pseudomonadati</taxon>
        <taxon>Pseudomonadota</taxon>
        <taxon>Alphaproteobacteria</taxon>
        <taxon>Hyphomicrobiales</taxon>
        <taxon>Reyranellaceae</taxon>
        <taxon>Reyranella</taxon>
    </lineage>
</organism>
<evidence type="ECO:0000259" key="2">
    <source>
        <dbReference type="Pfam" id="PF01977"/>
    </source>
</evidence>
<dbReference type="SUPFAM" id="SSF143968">
    <property type="entry name" value="UbiD C-terminal domain-like"/>
    <property type="match status" value="1"/>
</dbReference>
<name>A0A512NPC2_9HYPH</name>
<dbReference type="Pfam" id="PF01977">
    <property type="entry name" value="UbiD"/>
    <property type="match status" value="1"/>
</dbReference>
<proteinExistence type="inferred from homology"/>